<dbReference type="InterPro" id="IPR010172">
    <property type="entry name" value="CRISPR-assoc_prot_TM1791"/>
</dbReference>
<evidence type="ECO:0000256" key="1">
    <source>
        <dbReference type="ARBA" id="ARBA00023118"/>
    </source>
</evidence>
<dbReference type="PANTHER" id="PTHR39965:SF1">
    <property type="entry name" value="CRISPR SYSTEM CMR SUBUNIT CMR6"/>
    <property type="match status" value="1"/>
</dbReference>
<dbReference type="PANTHER" id="PTHR39965">
    <property type="entry name" value="CRISPR SYSTEM CMR SUBUNIT CMR6"/>
    <property type="match status" value="1"/>
</dbReference>
<name>A0A1M5A2P2_9BACL</name>
<sequence>MSENNLFGKIPLYADPAIFNKYIRSSNANAGLWFDKFCHTWEADPNHKWKRKNNKQNWIETITHQHDGKTGDEALIQETVERHLDLVENLNGQVIYTKTTSRFITGMGNSNPIENGFTWHHTLGTPYLPGTSVKGLIRDWAQQWTDTSHDVIQRLFGPEPTSNQLSVGSLIFFDALPLEPIKCEVDIITPHYTQYYQNPTTQHPNGWENPVPIPFLTVAEHQPFLFSIAPRKQQNNNEVCITEVLNWLKDALEYGGVGAKTSVGYGRFAVMNVDK</sequence>
<accession>A0A1M5A2P2</accession>
<keyword evidence="4" id="KW-1185">Reference proteome</keyword>
<gene>
    <name evidence="3" type="ORF">SAMN05444392_11196</name>
</gene>
<evidence type="ECO:0000313" key="4">
    <source>
        <dbReference type="Proteomes" id="UP000184476"/>
    </source>
</evidence>
<dbReference type="InterPro" id="IPR005537">
    <property type="entry name" value="RAMP_III_fam"/>
</dbReference>
<dbReference type="Proteomes" id="UP000184476">
    <property type="component" value="Unassembled WGS sequence"/>
</dbReference>
<dbReference type="OrthoDB" id="9813956at2"/>
<keyword evidence="1" id="KW-0051">Antiviral defense</keyword>
<feature type="domain" description="CRISPR type III-associated protein" evidence="2">
    <location>
        <begin position="98"/>
        <end position="268"/>
    </location>
</feature>
<dbReference type="GO" id="GO:0051607">
    <property type="term" value="P:defense response to virus"/>
    <property type="evidence" value="ECO:0007669"/>
    <property type="project" value="UniProtKB-KW"/>
</dbReference>
<dbReference type="STRING" id="112248.SAMN05444392_11196"/>
<evidence type="ECO:0000313" key="3">
    <source>
        <dbReference type="EMBL" id="SHF24102.1"/>
    </source>
</evidence>
<proteinExistence type="predicted"/>
<reference evidence="3 4" key="1">
    <citation type="submission" date="2016-11" db="EMBL/GenBank/DDBJ databases">
        <authorList>
            <person name="Jaros S."/>
            <person name="Januszkiewicz K."/>
            <person name="Wedrychowicz H."/>
        </authorList>
    </citation>
    <scope>NUCLEOTIDE SEQUENCE [LARGE SCALE GENOMIC DNA]</scope>
    <source>
        <strain evidence="3 4">DSM 44666</strain>
    </source>
</reference>
<dbReference type="EMBL" id="FQVL01000011">
    <property type="protein sequence ID" value="SHF24102.1"/>
    <property type="molecule type" value="Genomic_DNA"/>
</dbReference>
<evidence type="ECO:0000259" key="2">
    <source>
        <dbReference type="Pfam" id="PF03787"/>
    </source>
</evidence>
<dbReference type="AlphaFoldDB" id="A0A1M5A2P2"/>
<dbReference type="Pfam" id="PF03787">
    <property type="entry name" value="RAMPs"/>
    <property type="match status" value="1"/>
</dbReference>
<dbReference type="NCBIfam" id="TIGR01898">
    <property type="entry name" value="cas_TM1791_cmr6"/>
    <property type="match status" value="1"/>
</dbReference>
<dbReference type="RefSeq" id="WP_073156446.1">
    <property type="nucleotide sequence ID" value="NZ_FQVL01000011.1"/>
</dbReference>
<protein>
    <submittedName>
        <fullName evidence="3">CRISPR-associated protein Cmr6</fullName>
    </submittedName>
</protein>
<organism evidence="3 4">
    <name type="scientific">Seinonella peptonophila</name>
    <dbReference type="NCBI Taxonomy" id="112248"/>
    <lineage>
        <taxon>Bacteria</taxon>
        <taxon>Bacillati</taxon>
        <taxon>Bacillota</taxon>
        <taxon>Bacilli</taxon>
        <taxon>Bacillales</taxon>
        <taxon>Thermoactinomycetaceae</taxon>
        <taxon>Seinonella</taxon>
    </lineage>
</organism>